<gene>
    <name evidence="1" type="ORF">GCM10007362_34150</name>
</gene>
<reference evidence="2" key="1">
    <citation type="journal article" date="2019" name="Int. J. Syst. Evol. Microbiol.">
        <title>The Global Catalogue of Microorganisms (GCM) 10K type strain sequencing project: providing services to taxonomists for standard genome sequencing and annotation.</title>
        <authorList>
            <consortium name="The Broad Institute Genomics Platform"/>
            <consortium name="The Broad Institute Genome Sequencing Center for Infectious Disease"/>
            <person name="Wu L."/>
            <person name="Ma J."/>
        </authorList>
    </citation>
    <scope>NUCLEOTIDE SEQUENCE [LARGE SCALE GENOMIC DNA]</scope>
    <source>
        <strain evidence="2">CCM 8702</strain>
    </source>
</reference>
<dbReference type="RefSeq" id="WP_172245692.1">
    <property type="nucleotide sequence ID" value="NZ_BMDD01000004.1"/>
</dbReference>
<name>A0ABQ2A0N1_9BACL</name>
<protein>
    <submittedName>
        <fullName evidence="1">Uncharacterized protein</fullName>
    </submittedName>
</protein>
<comment type="caution">
    <text evidence="1">The sequence shown here is derived from an EMBL/GenBank/DDBJ whole genome shotgun (WGS) entry which is preliminary data.</text>
</comment>
<evidence type="ECO:0000313" key="2">
    <source>
        <dbReference type="Proteomes" id="UP000605427"/>
    </source>
</evidence>
<evidence type="ECO:0000313" key="1">
    <source>
        <dbReference type="EMBL" id="GGH82596.1"/>
    </source>
</evidence>
<dbReference type="EMBL" id="BMDD01000004">
    <property type="protein sequence ID" value="GGH82596.1"/>
    <property type="molecule type" value="Genomic_DNA"/>
</dbReference>
<sequence>MKNELFELVSKNIRYGLDPGLDIEINDFLADLDQIENFFVSAHESMYVIHIHVSKYSIMDVNVIFHTLLMYLEYKGMTFYTHHVFENSIEYKVVSAANFEVGFCCKIRFMQS</sequence>
<proteinExistence type="predicted"/>
<accession>A0ABQ2A0N1</accession>
<organism evidence="1 2">
    <name type="scientific">Saccharibacillus endophyticus</name>
    <dbReference type="NCBI Taxonomy" id="2060666"/>
    <lineage>
        <taxon>Bacteria</taxon>
        <taxon>Bacillati</taxon>
        <taxon>Bacillota</taxon>
        <taxon>Bacilli</taxon>
        <taxon>Bacillales</taxon>
        <taxon>Paenibacillaceae</taxon>
        <taxon>Saccharibacillus</taxon>
    </lineage>
</organism>
<dbReference type="Proteomes" id="UP000605427">
    <property type="component" value="Unassembled WGS sequence"/>
</dbReference>
<keyword evidence="2" id="KW-1185">Reference proteome</keyword>